<evidence type="ECO:0000313" key="1">
    <source>
        <dbReference type="EMBL" id="SFJ41735.1"/>
    </source>
</evidence>
<dbReference type="AlphaFoldDB" id="A0A1I3R6I8"/>
<protein>
    <recommendedName>
        <fullName evidence="3">Amine oxidase</fullName>
    </recommendedName>
</protein>
<evidence type="ECO:0000313" key="2">
    <source>
        <dbReference type="Proteomes" id="UP000199025"/>
    </source>
</evidence>
<dbReference type="STRING" id="115433.SAMN05421835_105157"/>
<accession>A0A1I3R6I8</accession>
<dbReference type="Proteomes" id="UP000199025">
    <property type="component" value="Unassembled WGS sequence"/>
</dbReference>
<dbReference type="OrthoDB" id="4286537at2"/>
<reference evidence="1 2" key="1">
    <citation type="submission" date="2016-10" db="EMBL/GenBank/DDBJ databases">
        <authorList>
            <person name="de Groot N.N."/>
        </authorList>
    </citation>
    <scope>NUCLEOTIDE SEQUENCE [LARGE SCALE GENOMIC DNA]</scope>
    <source>
        <strain evidence="1 2">DSM 44468</strain>
    </source>
</reference>
<dbReference type="InterPro" id="IPR048167">
    <property type="entry name" value="AQJ64_40280-like"/>
</dbReference>
<dbReference type="RefSeq" id="WP_091505883.1">
    <property type="nucleotide sequence ID" value="NZ_FORP01000005.1"/>
</dbReference>
<evidence type="ECO:0008006" key="3">
    <source>
        <dbReference type="Google" id="ProtNLM"/>
    </source>
</evidence>
<proteinExistence type="predicted"/>
<name>A0A1I3R6I8_9PSEU</name>
<organism evidence="1 2">
    <name type="scientific">Amycolatopsis sacchari</name>
    <dbReference type="NCBI Taxonomy" id="115433"/>
    <lineage>
        <taxon>Bacteria</taxon>
        <taxon>Bacillati</taxon>
        <taxon>Actinomycetota</taxon>
        <taxon>Actinomycetes</taxon>
        <taxon>Pseudonocardiales</taxon>
        <taxon>Pseudonocardiaceae</taxon>
        <taxon>Amycolatopsis</taxon>
    </lineage>
</organism>
<dbReference type="NCBIfam" id="NF041588">
    <property type="entry name" value="AQJ64_40280_fam"/>
    <property type="match status" value="1"/>
</dbReference>
<keyword evidence="2" id="KW-1185">Reference proteome</keyword>
<dbReference type="EMBL" id="FORP01000005">
    <property type="protein sequence ID" value="SFJ41735.1"/>
    <property type="molecule type" value="Genomic_DNA"/>
</dbReference>
<gene>
    <name evidence="1" type="ORF">SAMN05421835_105157</name>
</gene>
<sequence length="119" mass="13232">MKTTVEWISVDERLPHDGAAVCAAVTGRYPPDEYDPEPGEGLEFWLVLPMYFRTVHPVEETGEIVENCFVDPDYVVRLPFGGESDETVTHWTALPCLPGTDVHQILGEGVRPALHAVRS</sequence>